<organism evidence="19 20">
    <name type="scientific">Gadus morhua</name>
    <name type="common">Atlantic cod</name>
    <dbReference type="NCBI Taxonomy" id="8049"/>
    <lineage>
        <taxon>Eukaryota</taxon>
        <taxon>Metazoa</taxon>
        <taxon>Chordata</taxon>
        <taxon>Craniata</taxon>
        <taxon>Vertebrata</taxon>
        <taxon>Euteleostomi</taxon>
        <taxon>Actinopterygii</taxon>
        <taxon>Neopterygii</taxon>
        <taxon>Teleostei</taxon>
        <taxon>Neoteleostei</taxon>
        <taxon>Acanthomorphata</taxon>
        <taxon>Zeiogadaria</taxon>
        <taxon>Gadariae</taxon>
        <taxon>Gadiformes</taxon>
        <taxon>Gadoidei</taxon>
        <taxon>Gadidae</taxon>
        <taxon>Gadus</taxon>
    </lineage>
</organism>
<dbReference type="GO" id="GO:0033627">
    <property type="term" value="P:cell adhesion mediated by integrin"/>
    <property type="evidence" value="ECO:0007669"/>
    <property type="project" value="TreeGrafter"/>
</dbReference>
<reference evidence="19" key="1">
    <citation type="submission" date="2025-08" db="UniProtKB">
        <authorList>
            <consortium name="Ensembl"/>
        </authorList>
    </citation>
    <scope>IDENTIFICATION</scope>
</reference>
<evidence type="ECO:0000256" key="12">
    <source>
        <dbReference type="ARBA" id="ARBA00023157"/>
    </source>
</evidence>
<dbReference type="InterPro" id="IPR013519">
    <property type="entry name" value="Int_alpha_beta-p"/>
</dbReference>
<evidence type="ECO:0000256" key="16">
    <source>
        <dbReference type="RuleBase" id="RU003762"/>
    </source>
</evidence>
<dbReference type="PANTHER" id="PTHR23220">
    <property type="entry name" value="INTEGRIN ALPHA"/>
    <property type="match status" value="1"/>
</dbReference>
<protein>
    <recommendedName>
        <fullName evidence="18">VWFA domain-containing protein</fullName>
    </recommendedName>
</protein>
<dbReference type="SMART" id="SM00327">
    <property type="entry name" value="VWA"/>
    <property type="match status" value="1"/>
</dbReference>
<evidence type="ECO:0000313" key="19">
    <source>
        <dbReference type="Ensembl" id="ENSGMOP00000013972.2"/>
    </source>
</evidence>
<keyword evidence="6" id="KW-0677">Repeat</keyword>
<dbReference type="GO" id="GO:0008305">
    <property type="term" value="C:integrin complex"/>
    <property type="evidence" value="ECO:0007669"/>
    <property type="project" value="InterPro"/>
</dbReference>
<evidence type="ECO:0000256" key="1">
    <source>
        <dbReference type="ARBA" id="ARBA00004479"/>
    </source>
</evidence>
<evidence type="ECO:0000256" key="6">
    <source>
        <dbReference type="ARBA" id="ARBA00022737"/>
    </source>
</evidence>
<keyword evidence="5 17" id="KW-0732">Signal</keyword>
<keyword evidence="20" id="KW-1185">Reference proteome</keyword>
<evidence type="ECO:0000256" key="3">
    <source>
        <dbReference type="ARBA" id="ARBA00022692"/>
    </source>
</evidence>
<feature type="chain" id="PRO_5046213817" description="VWFA domain-containing protein" evidence="17">
    <location>
        <begin position="16"/>
        <end position="1002"/>
    </location>
</feature>
<reference evidence="19" key="2">
    <citation type="submission" date="2025-09" db="UniProtKB">
        <authorList>
            <consortium name="Ensembl"/>
        </authorList>
    </citation>
    <scope>IDENTIFICATION</scope>
</reference>
<keyword evidence="4" id="KW-0479">Metal-binding</keyword>
<keyword evidence="14" id="KW-0325">Glycoprotein</keyword>
<dbReference type="GO" id="GO:0005178">
    <property type="term" value="F:integrin binding"/>
    <property type="evidence" value="ECO:0007669"/>
    <property type="project" value="TreeGrafter"/>
</dbReference>
<dbReference type="SUPFAM" id="SSF53300">
    <property type="entry name" value="vWA-like"/>
    <property type="match status" value="1"/>
</dbReference>
<dbReference type="InterPro" id="IPR013649">
    <property type="entry name" value="Integrin_alpha_Ig-like_1"/>
</dbReference>
<evidence type="ECO:0000256" key="10">
    <source>
        <dbReference type="ARBA" id="ARBA00023037"/>
    </source>
</evidence>
<dbReference type="Gene3D" id="2.60.40.1530">
    <property type="entry name" value="ntegrin, alpha v. Chain A, domain 4"/>
    <property type="match status" value="1"/>
</dbReference>
<dbReference type="InterPro" id="IPR032695">
    <property type="entry name" value="Integrin_dom_sf"/>
</dbReference>
<dbReference type="Gene3D" id="2.60.40.1460">
    <property type="entry name" value="Integrin domains. Chain A, domain 2"/>
    <property type="match status" value="1"/>
</dbReference>
<evidence type="ECO:0000259" key="18">
    <source>
        <dbReference type="PROSITE" id="PS50234"/>
    </source>
</evidence>
<evidence type="ECO:0000256" key="8">
    <source>
        <dbReference type="ARBA" id="ARBA00022889"/>
    </source>
</evidence>
<keyword evidence="9" id="KW-1133">Transmembrane helix</keyword>
<evidence type="ECO:0000256" key="7">
    <source>
        <dbReference type="ARBA" id="ARBA00022837"/>
    </source>
</evidence>
<dbReference type="InterPro" id="IPR002035">
    <property type="entry name" value="VWF_A"/>
</dbReference>
<dbReference type="InterPro" id="IPR048285">
    <property type="entry name" value="Integrin_alpha_Ig-like_2"/>
</dbReference>
<dbReference type="PROSITE" id="PS50234">
    <property type="entry name" value="VWFA"/>
    <property type="match status" value="1"/>
</dbReference>
<dbReference type="PROSITE" id="PS51470">
    <property type="entry name" value="FG_GAP"/>
    <property type="match status" value="2"/>
</dbReference>
<keyword evidence="13 16" id="KW-0675">Receptor</keyword>
<dbReference type="Pfam" id="PF20805">
    <property type="entry name" value="Integrin_A_Ig_2"/>
    <property type="match status" value="1"/>
</dbReference>
<evidence type="ECO:0000256" key="11">
    <source>
        <dbReference type="ARBA" id="ARBA00023136"/>
    </source>
</evidence>
<keyword evidence="8 16" id="KW-0130">Cell adhesion</keyword>
<dbReference type="GeneTree" id="ENSGT00940000154838"/>
<keyword evidence="12" id="KW-1015">Disulfide bond</keyword>
<comment type="similarity">
    <text evidence="2 16">Belongs to the integrin alpha chain family.</text>
</comment>
<dbReference type="GO" id="GO:0098609">
    <property type="term" value="P:cell-cell adhesion"/>
    <property type="evidence" value="ECO:0007669"/>
    <property type="project" value="TreeGrafter"/>
</dbReference>
<dbReference type="GO" id="GO:0046872">
    <property type="term" value="F:metal ion binding"/>
    <property type="evidence" value="ECO:0007669"/>
    <property type="project" value="UniProtKB-KW"/>
</dbReference>
<comment type="subcellular location">
    <subcellularLocation>
        <location evidence="1 16">Membrane</location>
        <topology evidence="1 16">Single-pass type I membrane protein</topology>
    </subcellularLocation>
</comment>
<dbReference type="SUPFAM" id="SSF69179">
    <property type="entry name" value="Integrin domains"/>
    <property type="match status" value="2"/>
</dbReference>
<evidence type="ECO:0000256" key="2">
    <source>
        <dbReference type="ARBA" id="ARBA00008054"/>
    </source>
</evidence>
<dbReference type="InterPro" id="IPR000413">
    <property type="entry name" value="Integrin_alpha"/>
</dbReference>
<evidence type="ECO:0000256" key="4">
    <source>
        <dbReference type="ARBA" id="ARBA00022723"/>
    </source>
</evidence>
<evidence type="ECO:0000313" key="20">
    <source>
        <dbReference type="Proteomes" id="UP000694546"/>
    </source>
</evidence>
<dbReference type="Gene3D" id="2.130.10.130">
    <property type="entry name" value="Integrin alpha, N-terminal"/>
    <property type="match status" value="1"/>
</dbReference>
<keyword evidence="3" id="KW-0812">Transmembrane</keyword>
<dbReference type="Proteomes" id="UP000694546">
    <property type="component" value="Chromosome 3"/>
</dbReference>
<dbReference type="CDD" id="cd01450">
    <property type="entry name" value="vWFA_subfamily_ECM"/>
    <property type="match status" value="1"/>
</dbReference>
<dbReference type="AlphaFoldDB" id="A0A8C5F7V6"/>
<dbReference type="Ensembl" id="ENSGMOT00000014335.2">
    <property type="protein sequence ID" value="ENSGMOP00000013972.2"/>
    <property type="gene ID" value="ENSGMOG00000013045.2"/>
</dbReference>
<evidence type="ECO:0000256" key="15">
    <source>
        <dbReference type="PROSITE-ProRule" id="PRU00803"/>
    </source>
</evidence>
<evidence type="ECO:0000256" key="14">
    <source>
        <dbReference type="ARBA" id="ARBA00023180"/>
    </source>
</evidence>
<dbReference type="SMART" id="SM00191">
    <property type="entry name" value="Int_alpha"/>
    <property type="match status" value="4"/>
</dbReference>
<dbReference type="InterPro" id="IPR013517">
    <property type="entry name" value="FG-GAP"/>
</dbReference>
<dbReference type="PANTHER" id="PTHR23220:SF84">
    <property type="entry name" value="INTEGRIN ALPHA-L"/>
    <property type="match status" value="1"/>
</dbReference>
<feature type="domain" description="VWFA" evidence="18">
    <location>
        <begin position="143"/>
        <end position="310"/>
    </location>
</feature>
<dbReference type="SUPFAM" id="SSF69318">
    <property type="entry name" value="Integrin alpha N-terminal domain"/>
    <property type="match status" value="1"/>
</dbReference>
<keyword evidence="11" id="KW-0472">Membrane</keyword>
<evidence type="ECO:0000256" key="17">
    <source>
        <dbReference type="SAM" id="SignalP"/>
    </source>
</evidence>
<dbReference type="GO" id="GO:0007160">
    <property type="term" value="P:cell-matrix adhesion"/>
    <property type="evidence" value="ECO:0007669"/>
    <property type="project" value="TreeGrafter"/>
</dbReference>
<dbReference type="PRINTS" id="PR01185">
    <property type="entry name" value="INTEGRINA"/>
</dbReference>
<dbReference type="Gene3D" id="3.40.50.410">
    <property type="entry name" value="von Willebrand factor, type A domain"/>
    <property type="match status" value="1"/>
</dbReference>
<dbReference type="Pfam" id="PF21520">
    <property type="entry name" value="ITGAX-like_Ig_3"/>
    <property type="match status" value="1"/>
</dbReference>
<evidence type="ECO:0000256" key="5">
    <source>
        <dbReference type="ARBA" id="ARBA00022729"/>
    </source>
</evidence>
<dbReference type="Gene3D" id="2.60.40.1510">
    <property type="entry name" value="ntegrin, alpha v. Chain A, domain 3"/>
    <property type="match status" value="1"/>
</dbReference>
<dbReference type="Pfam" id="PF08441">
    <property type="entry name" value="Integrin_A_Ig_1"/>
    <property type="match status" value="1"/>
</dbReference>
<dbReference type="OMA" id="TVCFQLK"/>
<dbReference type="InterPro" id="IPR048633">
    <property type="entry name" value="ITGAX-like_Ig_3"/>
</dbReference>
<keyword evidence="7" id="KW-0106">Calcium</keyword>
<evidence type="ECO:0000256" key="9">
    <source>
        <dbReference type="ARBA" id="ARBA00022989"/>
    </source>
</evidence>
<dbReference type="GO" id="GO:0009897">
    <property type="term" value="C:external side of plasma membrane"/>
    <property type="evidence" value="ECO:0007669"/>
    <property type="project" value="TreeGrafter"/>
</dbReference>
<feature type="repeat" description="FG-GAP" evidence="15">
    <location>
        <begin position="504"/>
        <end position="564"/>
    </location>
</feature>
<proteinExistence type="inferred from homology"/>
<dbReference type="Pfam" id="PF01839">
    <property type="entry name" value="FG-GAP"/>
    <property type="match status" value="1"/>
</dbReference>
<name>A0A8C5F7V6_GADMO</name>
<dbReference type="Pfam" id="PF00092">
    <property type="entry name" value="VWA"/>
    <property type="match status" value="1"/>
</dbReference>
<dbReference type="InterPro" id="IPR028994">
    <property type="entry name" value="Integrin_alpha_N"/>
</dbReference>
<dbReference type="PRINTS" id="PR00453">
    <property type="entry name" value="VWFADOMAIN"/>
</dbReference>
<feature type="repeat" description="FG-GAP" evidence="15">
    <location>
        <begin position="390"/>
        <end position="452"/>
    </location>
</feature>
<dbReference type="GO" id="GO:0007229">
    <property type="term" value="P:integrin-mediated signaling pathway"/>
    <property type="evidence" value="ECO:0007669"/>
    <property type="project" value="UniProtKB-KW"/>
</dbReference>
<evidence type="ECO:0000256" key="13">
    <source>
        <dbReference type="ARBA" id="ARBA00023170"/>
    </source>
</evidence>
<accession>A0A8C5F7V6</accession>
<feature type="signal peptide" evidence="17">
    <location>
        <begin position="1"/>
        <end position="15"/>
    </location>
</feature>
<dbReference type="InterPro" id="IPR036465">
    <property type="entry name" value="vWFA_dom_sf"/>
</dbReference>
<keyword evidence="10 16" id="KW-0401">Integrin</keyword>
<sequence>MEILGVSLLQPFCLAFNIDTADPSIYYGDENGFFGHKVLQVTAGEDKGILVTTPLQQNGSGTVCRYMKHTNSCFTPQGSRLFGWSIAEEPTRSRFTICSPSVAHECYDNSYLSGQCYQLDAKLESVLPSFKPAFQDCTKKTVDLVFLFDGSASMTRDEFNKNKDFIVDIMNSIKNTSIKVTKLFRSQPRKVFDFNDYHSGEATKLLRNERFMQSLTNTYQADKLFENQAAGASPDATKVLVIITDGDPSDRDRNGIVKKYNDKEIIRLVIGVKQVKLDNLYAIASEPKTSLWIKGSAECKCKVNDLLFDLQGALVLGSVGSKDWRGSLYERNGAEPGIHIEDPDMKHSSYMGYSVAAGEKDSVSLYFTGAPRYKHTGEVVVFRKTDNTWNVLQRVTGEQIGSYFGAELCLVDVQSDGHVDFLLVGAPMFHCPQEKREGQIYIYKLTKKLESVLNVTVPSRGRFGTTVSSLADLNGDGLRDVAVGAPWRTTSGAAYLGDRALYRSRITADPANARIRFFGQSVDGSADLGEDGLADLVVGSRGAVVVLRSKPVVNVKARLHFEPAEISTASIQCPNTKTGAALPMVVLTVCFDLAEVTRSKTGTTTTGLNISYSLDVDPLNTVVRGFFSETGKRDLHQTVELATKHCFNHSVSMPFCVYDTLSSVVIRLNYTQHESEKAANILNADSATQTATEVPFEKNCRTNDTCIAELEVDFTFNAPTLVVVNHNNFNVTLRLTNKGDDSYNTKLYLFYPPGLSFSMLNRRPTLPSCKDLEGVLDETICGVNLPVYHSGTNATFQALFRVIDSYDWDSEISMTITGKSDNNNSTMSSMTKFIPVQYQVVLTVAVHEDTITYLKFTLEDQAPKEVVVIYEVNNLGLKELPVNVSITIPTKMEYDFEINNYRVYVEQNCLSNTTCTTMVCEPFSLARYSTTRIVLSGNVSFKNLEQLAKVCARMPPRYGETQDVMWRSAVEVTYDKRRYVQESVRVYALTMTALSFCTKIVY</sequence>